<proteinExistence type="predicted"/>
<gene>
    <name evidence="1" type="ORF">H5410_014500</name>
</gene>
<reference evidence="1 2" key="1">
    <citation type="submission" date="2020-09" db="EMBL/GenBank/DDBJ databases">
        <title>De no assembly of potato wild relative species, Solanum commersonii.</title>
        <authorList>
            <person name="Cho K."/>
        </authorList>
    </citation>
    <scope>NUCLEOTIDE SEQUENCE [LARGE SCALE GENOMIC DNA]</scope>
    <source>
        <strain evidence="1">LZ3.2</strain>
        <tissue evidence="1">Leaf</tissue>
    </source>
</reference>
<evidence type="ECO:0000313" key="2">
    <source>
        <dbReference type="Proteomes" id="UP000824120"/>
    </source>
</evidence>
<accession>A0A9J5ZRL0</accession>
<organism evidence="1 2">
    <name type="scientific">Solanum commersonii</name>
    <name type="common">Commerson's wild potato</name>
    <name type="synonym">Commerson's nightshade</name>
    <dbReference type="NCBI Taxonomy" id="4109"/>
    <lineage>
        <taxon>Eukaryota</taxon>
        <taxon>Viridiplantae</taxon>
        <taxon>Streptophyta</taxon>
        <taxon>Embryophyta</taxon>
        <taxon>Tracheophyta</taxon>
        <taxon>Spermatophyta</taxon>
        <taxon>Magnoliopsida</taxon>
        <taxon>eudicotyledons</taxon>
        <taxon>Gunneridae</taxon>
        <taxon>Pentapetalae</taxon>
        <taxon>asterids</taxon>
        <taxon>lamiids</taxon>
        <taxon>Solanales</taxon>
        <taxon>Solanaceae</taxon>
        <taxon>Solanoideae</taxon>
        <taxon>Solaneae</taxon>
        <taxon>Solanum</taxon>
    </lineage>
</organism>
<name>A0A9J5ZRL0_SOLCO</name>
<protein>
    <submittedName>
        <fullName evidence="1">Uncharacterized protein</fullName>
    </submittedName>
</protein>
<dbReference type="Proteomes" id="UP000824120">
    <property type="component" value="Chromosome 3"/>
</dbReference>
<evidence type="ECO:0000313" key="1">
    <source>
        <dbReference type="EMBL" id="KAG5614676.1"/>
    </source>
</evidence>
<dbReference type="EMBL" id="JACXVP010000003">
    <property type="protein sequence ID" value="KAG5614676.1"/>
    <property type="molecule type" value="Genomic_DNA"/>
</dbReference>
<keyword evidence="2" id="KW-1185">Reference proteome</keyword>
<dbReference type="AlphaFoldDB" id="A0A9J5ZRL0"/>
<comment type="caution">
    <text evidence="1">The sequence shown here is derived from an EMBL/GenBank/DDBJ whole genome shotgun (WGS) entry which is preliminary data.</text>
</comment>
<sequence length="75" mass="8485">MRGKDYRARMVKPKEIRYFLIMVCSHRVRSSWARCSKIACKGLRARSLDGYGLLSIVVTMGDEIMARGGSLVCDD</sequence>